<keyword evidence="1" id="KW-0808">Transferase</keyword>
<evidence type="ECO:0000256" key="1">
    <source>
        <dbReference type="ARBA" id="ARBA00022679"/>
    </source>
</evidence>
<feature type="domain" description="N-acetyltransferase" evidence="17">
    <location>
        <begin position="2"/>
        <end position="202"/>
    </location>
</feature>
<organism evidence="18 19">
    <name type="scientific">Calicophoron daubneyi</name>
    <name type="common">Rumen fluke</name>
    <name type="synonym">Paramphistomum daubneyi</name>
    <dbReference type="NCBI Taxonomy" id="300641"/>
    <lineage>
        <taxon>Eukaryota</taxon>
        <taxon>Metazoa</taxon>
        <taxon>Spiralia</taxon>
        <taxon>Lophotrochozoa</taxon>
        <taxon>Platyhelminthes</taxon>
        <taxon>Trematoda</taxon>
        <taxon>Digenea</taxon>
        <taxon>Plagiorchiida</taxon>
        <taxon>Pronocephalata</taxon>
        <taxon>Paramphistomoidea</taxon>
        <taxon>Paramphistomidae</taxon>
        <taxon>Calicophoron</taxon>
    </lineage>
</organism>
<reference evidence="18" key="1">
    <citation type="submission" date="2024-06" db="EMBL/GenBank/DDBJ databases">
        <authorList>
            <person name="Liu X."/>
            <person name="Lenzi L."/>
            <person name="Haldenby T S."/>
            <person name="Uol C."/>
        </authorList>
    </citation>
    <scope>NUCLEOTIDE SEQUENCE</scope>
</reference>
<comment type="similarity">
    <text evidence="3">Belongs to the acetyltransferase family. ARD1 subfamily.</text>
</comment>
<comment type="function">
    <text evidence="12">Catalytic subunit of the NatB complex which catalyzes acetylation of the N-terminal methionine residues of peptides beginning with Met-Asp, Met-Glu, Met-Asn and Met-Gln. Proteins with cell cycle functions are overrepresented in the pool of NatB substrates. Required for maintaining the structure and function of actomyosin fibers and for proper cellular migration.</text>
</comment>
<dbReference type="PANTHER" id="PTHR45910:SF1">
    <property type="entry name" value="N-ALPHA-ACETYLTRANSFERASE 20"/>
    <property type="match status" value="1"/>
</dbReference>
<gene>
    <name evidence="18" type="ORF">CDAUBV1_LOCUS3230</name>
</gene>
<protein>
    <recommendedName>
        <fullName evidence="6">N-alpha-acetyltransferase 20</fullName>
        <ecNumber evidence="5">2.3.1.254</ecNumber>
    </recommendedName>
    <alternativeName>
        <fullName evidence="10">Methionine N-acetyltransferase</fullName>
    </alternativeName>
    <alternativeName>
        <fullName evidence="7">N-acetyltransferase 5</fullName>
    </alternativeName>
    <alternativeName>
        <fullName evidence="11">N-terminal acetyltransferase B complex catalytic subunit NAA20</fullName>
    </alternativeName>
    <alternativeName>
        <fullName evidence="9">N-terminal acetyltransferase B complex catalytic subunit NAT5</fullName>
    </alternativeName>
    <alternativeName>
        <fullName evidence="8">NatB catalytic subunit</fullName>
    </alternativeName>
</protein>
<accession>A0AAV2T515</accession>
<comment type="catalytic activity">
    <reaction evidence="14">
        <text>N-terminal L-methionyl-L-asparaginyl-[protein] + acetyl-CoA = N-terminal N(alpha)-acetyl-L-methionyl-L-asparaginyl-[protein] + CoA + H(+)</text>
        <dbReference type="Rhea" id="RHEA:50484"/>
        <dbReference type="Rhea" id="RHEA-COMP:12694"/>
        <dbReference type="Rhea" id="RHEA-COMP:12695"/>
        <dbReference type="ChEBI" id="CHEBI:15378"/>
        <dbReference type="ChEBI" id="CHEBI:57287"/>
        <dbReference type="ChEBI" id="CHEBI:57288"/>
        <dbReference type="ChEBI" id="CHEBI:133356"/>
        <dbReference type="ChEBI" id="CHEBI:133358"/>
        <dbReference type="EC" id="2.3.1.254"/>
    </reaction>
</comment>
<evidence type="ECO:0000256" key="4">
    <source>
        <dbReference type="ARBA" id="ARBA00038748"/>
    </source>
</evidence>
<evidence type="ECO:0000256" key="15">
    <source>
        <dbReference type="ARBA" id="ARBA00048177"/>
    </source>
</evidence>
<dbReference type="AlphaFoldDB" id="A0AAV2T515"/>
<evidence type="ECO:0000256" key="13">
    <source>
        <dbReference type="ARBA" id="ARBA00047385"/>
    </source>
</evidence>
<evidence type="ECO:0000313" key="18">
    <source>
        <dbReference type="EMBL" id="CAL5131039.1"/>
    </source>
</evidence>
<dbReference type="GO" id="GO:0120518">
    <property type="term" value="F:protein N-terminal-methionine acetyltransferase activity"/>
    <property type="evidence" value="ECO:0007669"/>
    <property type="project" value="UniProtKB-EC"/>
</dbReference>
<keyword evidence="2" id="KW-0012">Acyltransferase</keyword>
<dbReference type="GO" id="GO:0031416">
    <property type="term" value="C:NatB complex"/>
    <property type="evidence" value="ECO:0007669"/>
    <property type="project" value="TreeGrafter"/>
</dbReference>
<sequence>MVTIRPFSCFDLLKFANINLDPYTETYSITFYLHYLSKWPEHMRIMESPTLNAFQEVSNVALGCEEGKNPTVNSLGAIGDRSHSAISPNKAMSSMPPSCGRLVGYMMGKTEGRGTDWHGHVTALSVAPEYRRLGLATQLMLELEETSERKACYYVDLFVRASNKLGHEIYTKLGYIIYRRVLNYYWGSLEDEDALDMRKALSADVEKKSVIPMTRPVRPDELEHP</sequence>
<evidence type="ECO:0000256" key="10">
    <source>
        <dbReference type="ARBA" id="ARBA00042723"/>
    </source>
</evidence>
<dbReference type="InterPro" id="IPR000182">
    <property type="entry name" value="GNAT_dom"/>
</dbReference>
<dbReference type="InterPro" id="IPR016181">
    <property type="entry name" value="Acyl_CoA_acyltransferase"/>
</dbReference>
<evidence type="ECO:0000256" key="8">
    <source>
        <dbReference type="ARBA" id="ARBA00042295"/>
    </source>
</evidence>
<proteinExistence type="inferred from homology"/>
<comment type="catalytic activity">
    <reaction evidence="16">
        <text>N-terminal L-methionyl-L-glutamyl-[protein] + acetyl-CoA = N-terminal N(alpha)-acetyl-L-methionyl-L-glutamyl-[protein] + CoA + H(+)</text>
        <dbReference type="Rhea" id="RHEA:50488"/>
        <dbReference type="Rhea" id="RHEA-COMP:12696"/>
        <dbReference type="Rhea" id="RHEA-COMP:12697"/>
        <dbReference type="ChEBI" id="CHEBI:15378"/>
        <dbReference type="ChEBI" id="CHEBI:57287"/>
        <dbReference type="ChEBI" id="CHEBI:57288"/>
        <dbReference type="ChEBI" id="CHEBI:133359"/>
        <dbReference type="ChEBI" id="CHEBI:133360"/>
        <dbReference type="EC" id="2.3.1.254"/>
    </reaction>
</comment>
<evidence type="ECO:0000256" key="6">
    <source>
        <dbReference type="ARBA" id="ARBA00039529"/>
    </source>
</evidence>
<evidence type="ECO:0000256" key="3">
    <source>
        <dbReference type="ARBA" id="ARBA00025786"/>
    </source>
</evidence>
<dbReference type="EMBL" id="CAXLJL010000079">
    <property type="protein sequence ID" value="CAL5131039.1"/>
    <property type="molecule type" value="Genomic_DNA"/>
</dbReference>
<dbReference type="EC" id="2.3.1.254" evidence="5"/>
<dbReference type="CDD" id="cd04301">
    <property type="entry name" value="NAT_SF"/>
    <property type="match status" value="1"/>
</dbReference>
<dbReference type="Gene3D" id="3.40.630.30">
    <property type="match status" value="1"/>
</dbReference>
<dbReference type="PANTHER" id="PTHR45910">
    <property type="entry name" value="N-ALPHA-ACETYLTRANSFERASE 20"/>
    <property type="match status" value="1"/>
</dbReference>
<dbReference type="Pfam" id="PF00583">
    <property type="entry name" value="Acetyltransf_1"/>
    <property type="match status" value="1"/>
</dbReference>
<comment type="caution">
    <text evidence="18">The sequence shown here is derived from an EMBL/GenBank/DDBJ whole genome shotgun (WGS) entry which is preliminary data.</text>
</comment>
<evidence type="ECO:0000256" key="16">
    <source>
        <dbReference type="ARBA" id="ARBA00048890"/>
    </source>
</evidence>
<evidence type="ECO:0000256" key="11">
    <source>
        <dbReference type="ARBA" id="ARBA00042743"/>
    </source>
</evidence>
<dbReference type="Proteomes" id="UP001497525">
    <property type="component" value="Unassembled WGS sequence"/>
</dbReference>
<evidence type="ECO:0000256" key="2">
    <source>
        <dbReference type="ARBA" id="ARBA00023315"/>
    </source>
</evidence>
<evidence type="ECO:0000256" key="12">
    <source>
        <dbReference type="ARBA" id="ARBA00046112"/>
    </source>
</evidence>
<comment type="catalytic activity">
    <reaction evidence="13">
        <text>N-terminal L-methionyl-L-aspartyl-[protein] + acetyl-CoA = N-terminal N(alpha)-acetyl-L-methionyl-L-aspartyl-[protein] + CoA + H(+)</text>
        <dbReference type="Rhea" id="RHEA:50480"/>
        <dbReference type="Rhea" id="RHEA-COMP:12692"/>
        <dbReference type="Rhea" id="RHEA-COMP:12693"/>
        <dbReference type="ChEBI" id="CHEBI:15378"/>
        <dbReference type="ChEBI" id="CHEBI:57287"/>
        <dbReference type="ChEBI" id="CHEBI:57288"/>
        <dbReference type="ChEBI" id="CHEBI:133045"/>
        <dbReference type="ChEBI" id="CHEBI:133063"/>
        <dbReference type="EC" id="2.3.1.254"/>
    </reaction>
</comment>
<evidence type="ECO:0000256" key="5">
    <source>
        <dbReference type="ARBA" id="ARBA00039120"/>
    </source>
</evidence>
<dbReference type="SUPFAM" id="SSF55729">
    <property type="entry name" value="Acyl-CoA N-acyltransferases (Nat)"/>
    <property type="match status" value="1"/>
</dbReference>
<evidence type="ECO:0000256" key="9">
    <source>
        <dbReference type="ARBA" id="ARBA00042702"/>
    </source>
</evidence>
<dbReference type="PROSITE" id="PS51186">
    <property type="entry name" value="GNAT"/>
    <property type="match status" value="1"/>
</dbReference>
<comment type="catalytic activity">
    <reaction evidence="15">
        <text>N-terminal L-methionyl-L-glutaminyl-[protein] + acetyl-CoA = N-terminal N(alpha)-acetyl-L-methionyl-L-glutaminyl-[protein] + CoA + H(+)</text>
        <dbReference type="Rhea" id="RHEA:50492"/>
        <dbReference type="Rhea" id="RHEA-COMP:12698"/>
        <dbReference type="Rhea" id="RHEA-COMP:12699"/>
        <dbReference type="ChEBI" id="CHEBI:15378"/>
        <dbReference type="ChEBI" id="CHEBI:57287"/>
        <dbReference type="ChEBI" id="CHEBI:57288"/>
        <dbReference type="ChEBI" id="CHEBI:133361"/>
        <dbReference type="ChEBI" id="CHEBI:133362"/>
        <dbReference type="EC" id="2.3.1.254"/>
    </reaction>
</comment>
<evidence type="ECO:0000256" key="14">
    <source>
        <dbReference type="ARBA" id="ARBA00047402"/>
    </source>
</evidence>
<evidence type="ECO:0000313" key="19">
    <source>
        <dbReference type="Proteomes" id="UP001497525"/>
    </source>
</evidence>
<comment type="subunit">
    <text evidence="4">Component of the N-terminal acetyltransferase B (NatB) complex which is composed of NAA20 and NAA25.</text>
</comment>
<name>A0AAV2T515_CALDB</name>
<dbReference type="InterPro" id="IPR051646">
    <property type="entry name" value="NatB_acetyltransferase_subunit"/>
</dbReference>
<evidence type="ECO:0000259" key="17">
    <source>
        <dbReference type="PROSITE" id="PS51186"/>
    </source>
</evidence>
<evidence type="ECO:0000256" key="7">
    <source>
        <dbReference type="ARBA" id="ARBA00041220"/>
    </source>
</evidence>